<evidence type="ECO:0000256" key="4">
    <source>
        <dbReference type="ARBA" id="ARBA00023125"/>
    </source>
</evidence>
<dbReference type="InterPro" id="IPR007627">
    <property type="entry name" value="RNA_pol_sigma70_r2"/>
</dbReference>
<reference evidence="7" key="1">
    <citation type="submission" date="2018-06" db="EMBL/GenBank/DDBJ databases">
        <authorList>
            <person name="Zhirakovskaya E."/>
        </authorList>
    </citation>
    <scope>NUCLEOTIDE SEQUENCE</scope>
</reference>
<dbReference type="NCBIfam" id="TIGR02937">
    <property type="entry name" value="sigma70-ECF"/>
    <property type="match status" value="1"/>
</dbReference>
<evidence type="ECO:0000256" key="1">
    <source>
        <dbReference type="ARBA" id="ARBA00010641"/>
    </source>
</evidence>
<evidence type="ECO:0000259" key="6">
    <source>
        <dbReference type="PROSITE" id="PS00622"/>
    </source>
</evidence>
<keyword evidence="2" id="KW-0805">Transcription regulation</keyword>
<evidence type="ECO:0000256" key="2">
    <source>
        <dbReference type="ARBA" id="ARBA00023015"/>
    </source>
</evidence>
<dbReference type="SUPFAM" id="SSF88659">
    <property type="entry name" value="Sigma3 and sigma4 domains of RNA polymerase sigma factors"/>
    <property type="match status" value="1"/>
</dbReference>
<dbReference type="PANTHER" id="PTHR43133:SF8">
    <property type="entry name" value="RNA POLYMERASE SIGMA FACTOR HI_1459-RELATED"/>
    <property type="match status" value="1"/>
</dbReference>
<dbReference type="GO" id="GO:0003677">
    <property type="term" value="F:DNA binding"/>
    <property type="evidence" value="ECO:0007669"/>
    <property type="project" value="UniProtKB-KW"/>
</dbReference>
<proteinExistence type="inferred from homology"/>
<dbReference type="Gene3D" id="1.10.1740.10">
    <property type="match status" value="1"/>
</dbReference>
<evidence type="ECO:0000256" key="5">
    <source>
        <dbReference type="ARBA" id="ARBA00023163"/>
    </source>
</evidence>
<dbReference type="InterPro" id="IPR013325">
    <property type="entry name" value="RNA_pol_sigma_r2"/>
</dbReference>
<comment type="similarity">
    <text evidence="1">Belongs to the sigma-70 factor family. ECF subfamily.</text>
</comment>
<dbReference type="SUPFAM" id="SSF88946">
    <property type="entry name" value="Sigma2 domain of RNA polymerase sigma factors"/>
    <property type="match status" value="1"/>
</dbReference>
<dbReference type="PROSITE" id="PS00622">
    <property type="entry name" value="HTH_LUXR_1"/>
    <property type="match status" value="1"/>
</dbReference>
<evidence type="ECO:0000313" key="7">
    <source>
        <dbReference type="EMBL" id="VAV93323.1"/>
    </source>
</evidence>
<dbReference type="InterPro" id="IPR039425">
    <property type="entry name" value="RNA_pol_sigma-70-like"/>
</dbReference>
<dbReference type="InterPro" id="IPR000792">
    <property type="entry name" value="Tscrpt_reg_LuxR_C"/>
</dbReference>
<name>A0A3B0SAI3_9ZZZZ</name>
<dbReference type="AlphaFoldDB" id="A0A3B0SAI3"/>
<accession>A0A3B0SAI3</accession>
<evidence type="ECO:0000256" key="3">
    <source>
        <dbReference type="ARBA" id="ARBA00023082"/>
    </source>
</evidence>
<sequence length="189" mass="20853">MRRDAERIFDEYLAAAARAGDRAAFGRLAQRWQSRLLAHAFRLTGDGEMARDVVQDAWRDIVRALPRLKDAAVFPAWAYRIVTRRAADTIRRTQRDRRTTAAYAVEPKNNEVATGAMEAAADGGALNKVIAALPPGQRAAVALHYKEGFSVAEIAVALEVPAGTVKTRLMHARRKMRDALEGGKSNERS</sequence>
<keyword evidence="5" id="KW-0804">Transcription</keyword>
<feature type="domain" description="HTH luxR-type" evidence="6">
    <location>
        <begin position="148"/>
        <end position="175"/>
    </location>
</feature>
<gene>
    <name evidence="7" type="ORF">MNBD_ALPHA05-1974</name>
</gene>
<dbReference type="EMBL" id="UOEH01000112">
    <property type="protein sequence ID" value="VAV93323.1"/>
    <property type="molecule type" value="Genomic_DNA"/>
</dbReference>
<organism evidence="7">
    <name type="scientific">hydrothermal vent metagenome</name>
    <dbReference type="NCBI Taxonomy" id="652676"/>
    <lineage>
        <taxon>unclassified sequences</taxon>
        <taxon>metagenomes</taxon>
        <taxon>ecological metagenomes</taxon>
    </lineage>
</organism>
<dbReference type="CDD" id="cd06171">
    <property type="entry name" value="Sigma70_r4"/>
    <property type="match status" value="1"/>
</dbReference>
<dbReference type="InterPro" id="IPR014284">
    <property type="entry name" value="RNA_pol_sigma-70_dom"/>
</dbReference>
<dbReference type="Pfam" id="PF08281">
    <property type="entry name" value="Sigma70_r4_2"/>
    <property type="match status" value="1"/>
</dbReference>
<dbReference type="InterPro" id="IPR036388">
    <property type="entry name" value="WH-like_DNA-bd_sf"/>
</dbReference>
<dbReference type="Pfam" id="PF04542">
    <property type="entry name" value="Sigma70_r2"/>
    <property type="match status" value="1"/>
</dbReference>
<dbReference type="InterPro" id="IPR013324">
    <property type="entry name" value="RNA_pol_sigma_r3/r4-like"/>
</dbReference>
<dbReference type="GO" id="GO:0016987">
    <property type="term" value="F:sigma factor activity"/>
    <property type="evidence" value="ECO:0007669"/>
    <property type="project" value="UniProtKB-KW"/>
</dbReference>
<protein>
    <submittedName>
        <fullName evidence="7">RNA polymerase sigma factor</fullName>
    </submittedName>
</protein>
<dbReference type="PANTHER" id="PTHR43133">
    <property type="entry name" value="RNA POLYMERASE ECF-TYPE SIGMA FACTO"/>
    <property type="match status" value="1"/>
</dbReference>
<dbReference type="GO" id="GO:0006352">
    <property type="term" value="P:DNA-templated transcription initiation"/>
    <property type="evidence" value="ECO:0007669"/>
    <property type="project" value="InterPro"/>
</dbReference>
<keyword evidence="3" id="KW-0731">Sigma factor</keyword>
<dbReference type="Gene3D" id="1.10.10.10">
    <property type="entry name" value="Winged helix-like DNA-binding domain superfamily/Winged helix DNA-binding domain"/>
    <property type="match status" value="1"/>
</dbReference>
<keyword evidence="4" id="KW-0238">DNA-binding</keyword>
<dbReference type="InterPro" id="IPR013249">
    <property type="entry name" value="RNA_pol_sigma70_r4_t2"/>
</dbReference>